<dbReference type="Proteomes" id="UP000028488">
    <property type="component" value="Chromosome"/>
</dbReference>
<protein>
    <submittedName>
        <fullName evidence="2">Uncharacterized protein</fullName>
    </submittedName>
</protein>
<accession>A0A076ELK9</accession>
<reference evidence="2 3" key="1">
    <citation type="submission" date="2014-07" db="EMBL/GenBank/DDBJ databases">
        <title>Genome Sequence of Rhodococcus opacus Strain R7, a Biodegrader of Mono- and Polycyclic Aromatic Hydrocarbons.</title>
        <authorList>
            <person name="Di Gennaro P."/>
            <person name="Zampolli J."/>
            <person name="Presti I."/>
            <person name="Cappelletti M."/>
            <person name="D'Ursi P."/>
            <person name="Orro A."/>
            <person name="Mezzelani A."/>
            <person name="Milanesi L."/>
        </authorList>
    </citation>
    <scope>NUCLEOTIDE SEQUENCE [LARGE SCALE GENOMIC DNA]</scope>
    <source>
        <strain evidence="2 3">R7</strain>
    </source>
</reference>
<evidence type="ECO:0000313" key="2">
    <source>
        <dbReference type="EMBL" id="AII07020.1"/>
    </source>
</evidence>
<evidence type="ECO:0000313" key="3">
    <source>
        <dbReference type="Proteomes" id="UP000028488"/>
    </source>
</evidence>
<dbReference type="EMBL" id="CP008947">
    <property type="protein sequence ID" value="AII07020.1"/>
    <property type="molecule type" value="Genomic_DNA"/>
</dbReference>
<feature type="transmembrane region" description="Helical" evidence="1">
    <location>
        <begin position="17"/>
        <end position="41"/>
    </location>
</feature>
<feature type="transmembrane region" description="Helical" evidence="1">
    <location>
        <begin position="47"/>
        <end position="69"/>
    </location>
</feature>
<organism evidence="2 3">
    <name type="scientific">Rhodococcus opacus</name>
    <name type="common">Nocardia opaca</name>
    <dbReference type="NCBI Taxonomy" id="37919"/>
    <lineage>
        <taxon>Bacteria</taxon>
        <taxon>Bacillati</taxon>
        <taxon>Actinomycetota</taxon>
        <taxon>Actinomycetes</taxon>
        <taxon>Mycobacteriales</taxon>
        <taxon>Nocardiaceae</taxon>
        <taxon>Rhodococcus</taxon>
    </lineage>
</organism>
<dbReference type="RefSeq" id="WP_037228185.1">
    <property type="nucleotide sequence ID" value="NZ_CP008947.1"/>
</dbReference>
<keyword evidence="1" id="KW-0472">Membrane</keyword>
<keyword evidence="1" id="KW-1133">Transmembrane helix</keyword>
<evidence type="ECO:0000256" key="1">
    <source>
        <dbReference type="SAM" id="Phobius"/>
    </source>
</evidence>
<keyword evidence="1" id="KW-0812">Transmembrane</keyword>
<gene>
    <name evidence="2" type="ORF">EP51_21155</name>
</gene>
<name>A0A076ELK9_RHOOP</name>
<dbReference type="eggNOG" id="ENOG5031G18">
    <property type="taxonomic scope" value="Bacteria"/>
</dbReference>
<proteinExistence type="predicted"/>
<sequence>MPDAVEPRRAGSGAEDYLLGTAGGEVVVHAGLAATIGAIVGVYVGHWVLFVIALLGAAVWITGDVVVLVSRQRSPDISPATPVRHPVGRAA</sequence>
<dbReference type="AlphaFoldDB" id="A0A076ELK9"/>